<evidence type="ECO:0000313" key="1">
    <source>
        <dbReference type="EMBL" id="SUZ73047.1"/>
    </source>
</evidence>
<sequence>MLAVVVVPGLGWSLPATPPGVPQHYFRDQRISHEVGPETTVSHGDTEEQESDVAQVVEFPVRRKRGLPVIPLRPNSDRRVSVGLR</sequence>
<reference evidence="1" key="1">
    <citation type="submission" date="2018-05" db="EMBL/GenBank/DDBJ databases">
        <authorList>
            <person name="Lanie J.A."/>
            <person name="Ng W.-L."/>
            <person name="Kazmierczak K.M."/>
            <person name="Andrzejewski T.M."/>
            <person name="Davidsen T.M."/>
            <person name="Wayne K.J."/>
            <person name="Tettelin H."/>
            <person name="Glass J.I."/>
            <person name="Rusch D."/>
            <person name="Podicherti R."/>
            <person name="Tsui H.-C.T."/>
            <person name="Winkler M.E."/>
        </authorList>
    </citation>
    <scope>NUCLEOTIDE SEQUENCE</scope>
</reference>
<name>A0A381Q4M3_9ZZZZ</name>
<organism evidence="1">
    <name type="scientific">marine metagenome</name>
    <dbReference type="NCBI Taxonomy" id="408172"/>
    <lineage>
        <taxon>unclassified sequences</taxon>
        <taxon>metagenomes</taxon>
        <taxon>ecological metagenomes</taxon>
    </lineage>
</organism>
<gene>
    <name evidence="1" type="ORF">METZ01_LOCUS25901</name>
</gene>
<dbReference type="AlphaFoldDB" id="A0A381Q4M3"/>
<protein>
    <submittedName>
        <fullName evidence="1">Uncharacterized protein</fullName>
    </submittedName>
</protein>
<accession>A0A381Q4M3</accession>
<proteinExistence type="predicted"/>
<dbReference type="EMBL" id="UINC01001166">
    <property type="protein sequence ID" value="SUZ73047.1"/>
    <property type="molecule type" value="Genomic_DNA"/>
</dbReference>